<dbReference type="PANTHER" id="PTHR28283">
    <property type="entry name" value="3',5'-CYCLIC-NUCLEOTIDE PHOSPHODIESTERASE 1"/>
    <property type="match status" value="1"/>
</dbReference>
<protein>
    <recommendedName>
        <fullName evidence="4">cAMP-specific phosphodiesterase</fullName>
    </recommendedName>
</protein>
<accession>A0A0F8XMG5</accession>
<feature type="region of interest" description="Disordered" evidence="1">
    <location>
        <begin position="1"/>
        <end position="24"/>
    </location>
</feature>
<evidence type="ECO:0000256" key="1">
    <source>
        <dbReference type="SAM" id="MobiDB-lite"/>
    </source>
</evidence>
<feature type="compositionally biased region" description="Basic residues" evidence="1">
    <location>
        <begin position="412"/>
        <end position="421"/>
    </location>
</feature>
<dbReference type="GO" id="GO:0047555">
    <property type="term" value="F:3',5'-cyclic-GMP phosphodiesterase activity"/>
    <property type="evidence" value="ECO:0007669"/>
    <property type="project" value="TreeGrafter"/>
</dbReference>
<comment type="caution">
    <text evidence="2">The sequence shown here is derived from an EMBL/GenBank/DDBJ whole genome shotgun (WGS) entry which is preliminary data.</text>
</comment>
<dbReference type="SUPFAM" id="SSF56281">
    <property type="entry name" value="Metallo-hydrolase/oxidoreductase"/>
    <property type="match status" value="1"/>
</dbReference>
<dbReference type="PRINTS" id="PR00388">
    <property type="entry name" value="PDIESTERASE2"/>
</dbReference>
<dbReference type="VEuPathDB" id="FungiDB:P175DRAFT_0530060"/>
<feature type="region of interest" description="Disordered" evidence="1">
    <location>
        <begin position="377"/>
        <end position="437"/>
    </location>
</feature>
<name>A0A0F8XMG5_9EURO</name>
<dbReference type="InterPro" id="IPR000396">
    <property type="entry name" value="Pdiesterase2"/>
</dbReference>
<dbReference type="CDD" id="cd07735">
    <property type="entry name" value="class_II_PDE_MBL-fold"/>
    <property type="match status" value="1"/>
</dbReference>
<dbReference type="Pfam" id="PF02112">
    <property type="entry name" value="PDEase_II"/>
    <property type="match status" value="2"/>
</dbReference>
<organism evidence="2 3">
    <name type="scientific">Aspergillus ochraceoroseus</name>
    <dbReference type="NCBI Taxonomy" id="138278"/>
    <lineage>
        <taxon>Eukaryota</taxon>
        <taxon>Fungi</taxon>
        <taxon>Dikarya</taxon>
        <taxon>Ascomycota</taxon>
        <taxon>Pezizomycotina</taxon>
        <taxon>Eurotiomycetes</taxon>
        <taxon>Eurotiomycetidae</taxon>
        <taxon>Eurotiales</taxon>
        <taxon>Aspergillaceae</taxon>
        <taxon>Aspergillus</taxon>
        <taxon>Aspergillus subgen. Nidulantes</taxon>
    </lineage>
</organism>
<proteinExistence type="predicted"/>
<dbReference type="GO" id="GO:0006198">
    <property type="term" value="P:cAMP catabolic process"/>
    <property type="evidence" value="ECO:0007669"/>
    <property type="project" value="InterPro"/>
</dbReference>
<dbReference type="EMBL" id="JYKN01000363">
    <property type="protein sequence ID" value="KKK24702.1"/>
    <property type="molecule type" value="Genomic_DNA"/>
</dbReference>
<keyword evidence="3" id="KW-1185">Reference proteome</keyword>
<feature type="compositionally biased region" description="Basic and acidic residues" evidence="1">
    <location>
        <begin position="11"/>
        <end position="23"/>
    </location>
</feature>
<reference evidence="2 3" key="1">
    <citation type="submission" date="2015-02" db="EMBL/GenBank/DDBJ databases">
        <title>Draft Genome Sequences of Two Closely-Related Aflatoxigenic Aspergillus Species Obtained from the Cote d'Ivoire.</title>
        <authorList>
            <person name="Moore G.G."/>
            <person name="Beltz S.B."/>
            <person name="Mack B.M."/>
        </authorList>
    </citation>
    <scope>NUCLEOTIDE SEQUENCE [LARGE SCALE GENOMIC DNA]</scope>
    <source>
        <strain evidence="2 3">SRRC1432</strain>
    </source>
</reference>
<evidence type="ECO:0008006" key="4">
    <source>
        <dbReference type="Google" id="ProtNLM"/>
    </source>
</evidence>
<dbReference type="InterPro" id="IPR036866">
    <property type="entry name" value="RibonucZ/Hydroxyglut_hydro"/>
</dbReference>
<dbReference type="GO" id="GO:0004115">
    <property type="term" value="F:3',5'-cyclic-AMP phosphodiesterase activity"/>
    <property type="evidence" value="ECO:0007669"/>
    <property type="project" value="InterPro"/>
</dbReference>
<dbReference type="AlphaFoldDB" id="A0A0F8XMG5"/>
<evidence type="ECO:0000313" key="2">
    <source>
        <dbReference type="EMBL" id="KKK24702.1"/>
    </source>
</evidence>
<evidence type="ECO:0000313" key="3">
    <source>
        <dbReference type="Proteomes" id="UP000034947"/>
    </source>
</evidence>
<dbReference type="PANTHER" id="PTHR28283:SF1">
    <property type="entry name" value="3',5'-CYCLIC-NUCLEOTIDE PHOSPHODIESTERASE 1"/>
    <property type="match status" value="1"/>
</dbReference>
<gene>
    <name evidence="2" type="ORF">AOCH_005643</name>
</gene>
<dbReference type="GO" id="GO:1902660">
    <property type="term" value="P:negative regulation of glucose mediated signaling pathway"/>
    <property type="evidence" value="ECO:0007669"/>
    <property type="project" value="TreeGrafter"/>
</dbReference>
<dbReference type="OrthoDB" id="258495at2759"/>
<sequence>MAQTDPTRAGAEARTEDDSREANARNAKSGIQVIVLGPTGGPREDRVTGILVRSVAAGWSSNSMIAVDAGTLLCGIINALTGCDNKDGVVTSGPFAGLPLPHKTIPSNAAYVFQKIIGAVLITHPHLDHVSALAINTPVLEAGSGPKTVAALPSVVAAIKNHIFNDVIWPNLSDEDGGAGFITYQRLVEGGNPMMGRGDERGYVRASEGLLARCFCVSHGRCKQKYYPETEGFHRASSVAFSADRHRLSTDTSEMGYPRSLSDMIRSPFSSKESWSSVESSAFFIRDQQTGTEIIIFGDVEPDSISLDPRNKRIWDLAAPKVVSHQLRAIFIECSYSDDTDDDYLFGHLCPRHLVEELGVLARLVAEAKGQTILAGEKRKRLSDAAVSTTEPVSPKSKRGLVTKPSHQSRQPTRRTTRHSSKINEGDPLAPAGSVDPHALRRELDIAKRSDPSSNSPGSELPLKGLSIYIIHIKDDMTDGPHPSEKILQELNEQGEKAGLGCEFHVPRQGESIYL</sequence>
<dbReference type="Gene3D" id="3.60.15.10">
    <property type="entry name" value="Ribonuclease Z/Hydroxyacylglutathione hydrolase-like"/>
    <property type="match status" value="1"/>
</dbReference>
<dbReference type="Proteomes" id="UP000034947">
    <property type="component" value="Unassembled WGS sequence"/>
</dbReference>